<protein>
    <submittedName>
        <fullName evidence="11">Uncharacterized protein LOC116287944</fullName>
    </submittedName>
</protein>
<feature type="transmembrane region" description="Helical" evidence="8">
    <location>
        <begin position="275"/>
        <end position="295"/>
    </location>
</feature>
<name>A0A6P8H4P8_ACTTE</name>
<dbReference type="CDD" id="cd00637">
    <property type="entry name" value="7tm_classA_rhodopsin-like"/>
    <property type="match status" value="1"/>
</dbReference>
<evidence type="ECO:0000256" key="7">
    <source>
        <dbReference type="ARBA" id="ARBA00023224"/>
    </source>
</evidence>
<keyword evidence="3 8" id="KW-1133">Transmembrane helix</keyword>
<keyword evidence="4" id="KW-0297">G-protein coupled receptor</keyword>
<proteinExistence type="predicted"/>
<gene>
    <name evidence="11" type="primary">LOC116287944</name>
</gene>
<dbReference type="InParanoid" id="A0A6P8H4P8"/>
<dbReference type="PROSITE" id="PS50262">
    <property type="entry name" value="G_PROTEIN_RECEP_F1_2"/>
    <property type="match status" value="1"/>
</dbReference>
<dbReference type="InterPro" id="IPR000276">
    <property type="entry name" value="GPCR_Rhodpsn"/>
</dbReference>
<evidence type="ECO:0000259" key="9">
    <source>
        <dbReference type="PROSITE" id="PS50262"/>
    </source>
</evidence>
<keyword evidence="2 8" id="KW-0812">Transmembrane</keyword>
<dbReference type="KEGG" id="aten:116287944"/>
<evidence type="ECO:0000256" key="2">
    <source>
        <dbReference type="ARBA" id="ARBA00022692"/>
    </source>
</evidence>
<evidence type="ECO:0000256" key="5">
    <source>
        <dbReference type="ARBA" id="ARBA00023136"/>
    </source>
</evidence>
<keyword evidence="5 8" id="KW-0472">Membrane</keyword>
<accession>A0A6P8H4P8</accession>
<feature type="transmembrane region" description="Helical" evidence="8">
    <location>
        <begin position="30"/>
        <end position="53"/>
    </location>
</feature>
<dbReference type="InterPro" id="IPR017452">
    <property type="entry name" value="GPCR_Rhodpsn_7TM"/>
</dbReference>
<dbReference type="InterPro" id="IPR050125">
    <property type="entry name" value="GPCR_opsins"/>
</dbReference>
<dbReference type="AlphaFoldDB" id="A0A6P8H4P8"/>
<evidence type="ECO:0000256" key="3">
    <source>
        <dbReference type="ARBA" id="ARBA00022989"/>
    </source>
</evidence>
<evidence type="ECO:0000313" key="10">
    <source>
        <dbReference type="Proteomes" id="UP000515163"/>
    </source>
</evidence>
<feature type="transmembrane region" description="Helical" evidence="8">
    <location>
        <begin position="237"/>
        <end position="255"/>
    </location>
</feature>
<keyword evidence="6" id="KW-0675">Receptor</keyword>
<evidence type="ECO:0000256" key="1">
    <source>
        <dbReference type="ARBA" id="ARBA00004141"/>
    </source>
</evidence>
<evidence type="ECO:0000256" key="4">
    <source>
        <dbReference type="ARBA" id="ARBA00023040"/>
    </source>
</evidence>
<evidence type="ECO:0000256" key="8">
    <source>
        <dbReference type="SAM" id="Phobius"/>
    </source>
</evidence>
<sequence length="321" mass="35758">MGNQTSTNTTSAPAKQAPFRPAQQADAIMIQFYTSVAMNGLIIIIACIMITVFHQRLRSSISYLLLQNIFVLDLFTAITPGFIWALALLTDSLGIIVDFVCRSVGFLHTFMYNAFLLNIAVISFSQFLLHFSPNLHGKIFVNAIVTRIILLAVWAVGGLLATAPLNHKGGWGTYDQFESTCWIKWTTNSDVDLSYNIISVFLTLGPAFGFTILAIVFTKKGRANQPAQNNPAPQQDVILITAIQLGIFEVLWLALTIMNLKWNEHWSKVNFKVDLAFLFLFFGRGLWNPIVCLAVSNNVRTAFVDVMIRCRCKSNRVAPSA</sequence>
<feature type="transmembrane region" description="Helical" evidence="8">
    <location>
        <begin position="193"/>
        <end position="217"/>
    </location>
</feature>
<dbReference type="GeneID" id="116287944"/>
<dbReference type="GO" id="GO:0004930">
    <property type="term" value="F:G protein-coupled receptor activity"/>
    <property type="evidence" value="ECO:0007669"/>
    <property type="project" value="UniProtKB-KW"/>
</dbReference>
<keyword evidence="10" id="KW-1185">Reference proteome</keyword>
<dbReference type="Proteomes" id="UP000515163">
    <property type="component" value="Unplaced"/>
</dbReference>
<dbReference type="GO" id="GO:0016020">
    <property type="term" value="C:membrane"/>
    <property type="evidence" value="ECO:0007669"/>
    <property type="project" value="UniProtKB-SubCell"/>
</dbReference>
<feature type="domain" description="G-protein coupled receptors family 1 profile" evidence="9">
    <location>
        <begin position="38"/>
        <end position="292"/>
    </location>
</feature>
<comment type="subcellular location">
    <subcellularLocation>
        <location evidence="1">Membrane</location>
        <topology evidence="1">Multi-pass membrane protein</topology>
    </subcellularLocation>
</comment>
<feature type="transmembrane region" description="Helical" evidence="8">
    <location>
        <begin position="65"/>
        <end position="90"/>
    </location>
</feature>
<reference evidence="11" key="1">
    <citation type="submission" date="2025-08" db="UniProtKB">
        <authorList>
            <consortium name="RefSeq"/>
        </authorList>
    </citation>
    <scope>IDENTIFICATION</scope>
    <source>
        <tissue evidence="11">Tentacle</tissue>
    </source>
</reference>
<feature type="transmembrane region" description="Helical" evidence="8">
    <location>
        <begin position="139"/>
        <end position="161"/>
    </location>
</feature>
<dbReference type="SUPFAM" id="SSF81321">
    <property type="entry name" value="Family A G protein-coupled receptor-like"/>
    <property type="match status" value="1"/>
</dbReference>
<feature type="transmembrane region" description="Helical" evidence="8">
    <location>
        <begin position="110"/>
        <end position="132"/>
    </location>
</feature>
<evidence type="ECO:0000256" key="6">
    <source>
        <dbReference type="ARBA" id="ARBA00023170"/>
    </source>
</evidence>
<organism evidence="10 11">
    <name type="scientific">Actinia tenebrosa</name>
    <name type="common">Australian red waratah sea anemone</name>
    <dbReference type="NCBI Taxonomy" id="6105"/>
    <lineage>
        <taxon>Eukaryota</taxon>
        <taxon>Metazoa</taxon>
        <taxon>Cnidaria</taxon>
        <taxon>Anthozoa</taxon>
        <taxon>Hexacorallia</taxon>
        <taxon>Actiniaria</taxon>
        <taxon>Actiniidae</taxon>
        <taxon>Actinia</taxon>
    </lineage>
</organism>
<keyword evidence="7" id="KW-0807">Transducer</keyword>
<dbReference type="Pfam" id="PF00001">
    <property type="entry name" value="7tm_1"/>
    <property type="match status" value="1"/>
</dbReference>
<dbReference type="Gene3D" id="1.20.1070.10">
    <property type="entry name" value="Rhodopsin 7-helix transmembrane proteins"/>
    <property type="match status" value="1"/>
</dbReference>
<evidence type="ECO:0000313" key="11">
    <source>
        <dbReference type="RefSeq" id="XP_031550513.1"/>
    </source>
</evidence>
<dbReference type="PANTHER" id="PTHR24240">
    <property type="entry name" value="OPSIN"/>
    <property type="match status" value="1"/>
</dbReference>
<dbReference type="RefSeq" id="XP_031550513.1">
    <property type="nucleotide sequence ID" value="XM_031694653.1"/>
</dbReference>
<dbReference type="OrthoDB" id="5969750at2759"/>